<keyword evidence="10" id="KW-0234">DNA repair</keyword>
<keyword evidence="5" id="KW-0547">Nucleotide-binding</keyword>
<proteinExistence type="inferred from homology"/>
<keyword evidence="9" id="KW-0233">DNA recombination</keyword>
<feature type="coiled-coil region" evidence="12">
    <location>
        <begin position="666"/>
        <end position="799"/>
    </location>
</feature>
<keyword evidence="6" id="KW-0227">DNA damage</keyword>
<keyword evidence="4" id="KW-0158">Chromosome</keyword>
<dbReference type="GO" id="GO:0030915">
    <property type="term" value="C:Smc5-Smc6 complex"/>
    <property type="evidence" value="ECO:0007669"/>
    <property type="project" value="TreeGrafter"/>
</dbReference>
<dbReference type="PANTHER" id="PTHR19306">
    <property type="entry name" value="STRUCTURAL MAINTENANCE OF CHROMOSOMES 5,6 SMC5, SMC6"/>
    <property type="match status" value="1"/>
</dbReference>
<dbReference type="GO" id="GO:0005634">
    <property type="term" value="C:nucleus"/>
    <property type="evidence" value="ECO:0007669"/>
    <property type="project" value="UniProtKB-SubCell"/>
</dbReference>
<comment type="subcellular location">
    <subcellularLocation>
        <location evidence="2">Chromosome</location>
    </subcellularLocation>
    <subcellularLocation>
        <location evidence="1">Nucleus</location>
    </subcellularLocation>
</comment>
<dbReference type="GO" id="GO:0005524">
    <property type="term" value="F:ATP binding"/>
    <property type="evidence" value="ECO:0007669"/>
    <property type="project" value="UniProtKB-KW"/>
</dbReference>
<feature type="region of interest" description="Disordered" evidence="13">
    <location>
        <begin position="953"/>
        <end position="999"/>
    </location>
</feature>
<feature type="region of interest" description="Disordered" evidence="13">
    <location>
        <begin position="411"/>
        <end position="430"/>
    </location>
</feature>
<evidence type="ECO:0000256" key="10">
    <source>
        <dbReference type="ARBA" id="ARBA00023204"/>
    </source>
</evidence>
<protein>
    <recommendedName>
        <fullName evidence="14">RecF/RecN/SMC N-terminal domain-containing protein</fullName>
    </recommendedName>
</protein>
<evidence type="ECO:0000259" key="14">
    <source>
        <dbReference type="Pfam" id="PF02463"/>
    </source>
</evidence>
<evidence type="ECO:0000256" key="4">
    <source>
        <dbReference type="ARBA" id="ARBA00022454"/>
    </source>
</evidence>
<comment type="similarity">
    <text evidence="3">Belongs to the SMC family. SMC6 subfamily.</text>
</comment>
<feature type="region of interest" description="Disordered" evidence="13">
    <location>
        <begin position="364"/>
        <end position="399"/>
    </location>
</feature>
<dbReference type="InterPro" id="IPR003395">
    <property type="entry name" value="RecF/RecN/SMC_N"/>
</dbReference>
<dbReference type="GO" id="GO:0003684">
    <property type="term" value="F:damaged DNA binding"/>
    <property type="evidence" value="ECO:0007669"/>
    <property type="project" value="TreeGrafter"/>
</dbReference>
<dbReference type="SUPFAM" id="SSF52540">
    <property type="entry name" value="P-loop containing nucleoside triphosphate hydrolases"/>
    <property type="match status" value="2"/>
</dbReference>
<evidence type="ECO:0000256" key="11">
    <source>
        <dbReference type="ARBA" id="ARBA00023242"/>
    </source>
</evidence>
<feature type="coiled-coil region" evidence="12">
    <location>
        <begin position="196"/>
        <end position="223"/>
    </location>
</feature>
<evidence type="ECO:0000256" key="12">
    <source>
        <dbReference type="SAM" id="Coils"/>
    </source>
</evidence>
<feature type="compositionally biased region" description="Basic and acidic residues" evidence="13">
    <location>
        <begin position="963"/>
        <end position="980"/>
    </location>
</feature>
<gene>
    <name evidence="15" type="ORF">HAND1043_LOCUS24214</name>
</gene>
<evidence type="ECO:0000256" key="9">
    <source>
        <dbReference type="ARBA" id="ARBA00023172"/>
    </source>
</evidence>
<keyword evidence="11" id="KW-0539">Nucleus</keyword>
<evidence type="ECO:0000256" key="7">
    <source>
        <dbReference type="ARBA" id="ARBA00022840"/>
    </source>
</evidence>
<dbReference type="GO" id="GO:0016887">
    <property type="term" value="F:ATP hydrolysis activity"/>
    <property type="evidence" value="ECO:0007669"/>
    <property type="project" value="InterPro"/>
</dbReference>
<dbReference type="Gene3D" id="3.40.50.300">
    <property type="entry name" value="P-loop containing nucleotide triphosphate hydrolases"/>
    <property type="match status" value="2"/>
</dbReference>
<dbReference type="AlphaFoldDB" id="A0A6T8PHV3"/>
<accession>A0A6T8PHV3</accession>
<evidence type="ECO:0000256" key="13">
    <source>
        <dbReference type="SAM" id="MobiDB-lite"/>
    </source>
</evidence>
<dbReference type="GO" id="GO:0035861">
    <property type="term" value="C:site of double-strand break"/>
    <property type="evidence" value="ECO:0007669"/>
    <property type="project" value="TreeGrafter"/>
</dbReference>
<evidence type="ECO:0000256" key="3">
    <source>
        <dbReference type="ARBA" id="ARBA00006793"/>
    </source>
</evidence>
<evidence type="ECO:0000256" key="6">
    <source>
        <dbReference type="ARBA" id="ARBA00022763"/>
    </source>
</evidence>
<keyword evidence="8 12" id="KW-0175">Coiled coil</keyword>
<feature type="domain" description="RecF/RecN/SMC N-terminal" evidence="14">
    <location>
        <begin position="26"/>
        <end position="143"/>
    </location>
</feature>
<evidence type="ECO:0000256" key="8">
    <source>
        <dbReference type="ARBA" id="ARBA00023054"/>
    </source>
</evidence>
<dbReference type="InterPro" id="IPR027417">
    <property type="entry name" value="P-loop_NTPase"/>
</dbReference>
<evidence type="ECO:0000256" key="1">
    <source>
        <dbReference type="ARBA" id="ARBA00004123"/>
    </source>
</evidence>
<evidence type="ECO:0000313" key="15">
    <source>
        <dbReference type="EMBL" id="CAD8757700.1"/>
    </source>
</evidence>
<evidence type="ECO:0000256" key="2">
    <source>
        <dbReference type="ARBA" id="ARBA00004286"/>
    </source>
</evidence>
<dbReference type="PANTHER" id="PTHR19306:SF6">
    <property type="entry name" value="STRUCTURAL MAINTENANCE OF CHROMOSOMES PROTEIN 6"/>
    <property type="match status" value="1"/>
</dbReference>
<dbReference type="EMBL" id="HBFK01039853">
    <property type="protein sequence ID" value="CAD8757700.1"/>
    <property type="molecule type" value="Transcribed_RNA"/>
</dbReference>
<keyword evidence="7" id="KW-0067">ATP-binding</keyword>
<name>A0A6T8PHV3_HEMAN</name>
<organism evidence="15">
    <name type="scientific">Hemiselmis andersenii</name>
    <name type="common">Cryptophyte alga</name>
    <dbReference type="NCBI Taxonomy" id="464988"/>
    <lineage>
        <taxon>Eukaryota</taxon>
        <taxon>Cryptophyceae</taxon>
        <taxon>Cryptomonadales</taxon>
        <taxon>Hemiselmidaceae</taxon>
        <taxon>Hemiselmis</taxon>
    </lineage>
</organism>
<reference evidence="15" key="1">
    <citation type="submission" date="2021-01" db="EMBL/GenBank/DDBJ databases">
        <authorList>
            <person name="Corre E."/>
            <person name="Pelletier E."/>
            <person name="Niang G."/>
            <person name="Scheremetjew M."/>
            <person name="Finn R."/>
            <person name="Kale V."/>
            <person name="Holt S."/>
            <person name="Cochrane G."/>
            <person name="Meng A."/>
            <person name="Brown T."/>
            <person name="Cohen L."/>
        </authorList>
    </citation>
    <scope>NUCLEOTIDE SEQUENCE</scope>
    <source>
        <strain evidence="15">CCMP441</strain>
    </source>
</reference>
<sequence length="1111" mass="127207">MNVDTEDEEELELQEEDSEDYVWPSIKSITLNNFMCHNHLQIDLIPDMNFIGGQNGTGKSAILVAVAMCLGAKSKDTARADSLKDFVGTFREKAVITVKLALRPGDPVRSEHLHNIGREVSIERTIPKSGAATYRILDERGRKVSNKRDDVDLIIDHLGLQVDNPIQVMQQTQSKTFLHSGKENKYYEFFHRATGLADLHDTIAELERTYKQIQAEFQSIQEKHASWLETDYKPAEKDYEETKYLREMKQKVDALDVELIWAYVCEAEAKLEDIRSEVLQLEDRITKGLSTYEQEKEKENQLMERLNQLKTKIEGKTETDDAKQKRKAVTLAVKQQKKLVKDQENQIASIQKDKKEIQSQIKRLERDANEAEKARAEATGRKSKSQLREHRAQLAQAEEERVQVFSDMQRLEEDKADKEQEKQMTGKNVEKARRDVDHLTDRVKSFEKSTENNLNKFGREVGKIANDVQRNARKFSKPPIGPVGSFLKLKDERWKLALADACTDKVCQTYLCYTNEDVTAIRGVFGKTFQASAQRANTDNFDSKLYGEQQTLMDIVEIDHPDATARLIIRNFLIDRVRINELRLADNYQTAVEMADPRTPPHVVTLANGVRHTASKDTYFQEALGNTCERKLTCTKTLRRNCGLRLDRDVFSKDVKAQQKAAQQHLAQAHQELVQVQEVAKAAAAEANTAFQNLYAAKRNLKAIDQKITSLRRTVQEEEDEQQQEDDDPQSQYEVEIANLQQELEGKAHEEQDLLGRLDALKVSYRAAEQEHHALEREVAQDEAEAKTYMKEYQQIKDEMTLCTSKLAMQNKKVGERSSLLEGRKAEEKKQAGELVVMRERAELMSAKPEEVRSSEEVKKEQDKLKKMVITRQREINKDPEKVLRLFNKVQHMKIAREKDSEAIKVMLLQWKKQRKKRLKAYKKRRAKVSGQVAFEFRKMLSARNYTGDLHFDHNPTTGDPILRPHVDTTGRTHLDEPPTTKKRKAGDDPDAAPISSKKAAKVSQVGKVKELSGGERSFTTLCMVLALAAQSMAPLLAMDEFDVFMDEKNRELCMTILCKEMREFKDRQLIVISPHTMGILGRTAPDIKAILMKPIERNQRVLNFAGSGAQ</sequence>
<dbReference type="Pfam" id="PF02463">
    <property type="entry name" value="SMC_N"/>
    <property type="match status" value="1"/>
</dbReference>
<dbReference type="GO" id="GO:0000724">
    <property type="term" value="P:double-strand break repair via homologous recombination"/>
    <property type="evidence" value="ECO:0007669"/>
    <property type="project" value="TreeGrafter"/>
</dbReference>
<evidence type="ECO:0000256" key="5">
    <source>
        <dbReference type="ARBA" id="ARBA00022741"/>
    </source>
</evidence>
<dbReference type="GO" id="GO:0003697">
    <property type="term" value="F:single-stranded DNA binding"/>
    <property type="evidence" value="ECO:0007669"/>
    <property type="project" value="TreeGrafter"/>
</dbReference>